<keyword evidence="5 8" id="KW-0812">Transmembrane</keyword>
<dbReference type="SUPFAM" id="SSF82714">
    <property type="entry name" value="Multidrug efflux transporter AcrB TolC docking domain, DN and DC subdomains"/>
    <property type="match status" value="2"/>
</dbReference>
<dbReference type="InterPro" id="IPR001036">
    <property type="entry name" value="Acrflvin-R"/>
</dbReference>
<dbReference type="AlphaFoldDB" id="A0A5E4V5L9"/>
<dbReference type="PANTHER" id="PTHR32063">
    <property type="match status" value="1"/>
</dbReference>
<dbReference type="Gene3D" id="1.20.1640.10">
    <property type="entry name" value="Multidrug efflux transporter AcrB transmembrane domain"/>
    <property type="match status" value="2"/>
</dbReference>
<proteinExistence type="predicted"/>
<dbReference type="FunFam" id="1.20.1640.10:FF:000001">
    <property type="entry name" value="Efflux pump membrane transporter"/>
    <property type="match status" value="1"/>
</dbReference>
<comment type="subcellular location">
    <subcellularLocation>
        <location evidence="1">Cell inner membrane</location>
        <topology evidence="1">Multi-pass membrane protein</topology>
    </subcellularLocation>
</comment>
<feature type="transmembrane region" description="Helical" evidence="8">
    <location>
        <begin position="431"/>
        <end position="457"/>
    </location>
</feature>
<dbReference type="OrthoDB" id="8764373at2"/>
<feature type="transmembrane region" description="Helical" evidence="8">
    <location>
        <begin position="862"/>
        <end position="879"/>
    </location>
</feature>
<dbReference type="InterPro" id="IPR027463">
    <property type="entry name" value="AcrB_DN_DC_subdom"/>
</dbReference>
<dbReference type="Pfam" id="PF00873">
    <property type="entry name" value="ACR_tran"/>
    <property type="match status" value="1"/>
</dbReference>
<feature type="transmembrane region" description="Helical" evidence="8">
    <location>
        <begin position="990"/>
        <end position="1016"/>
    </location>
</feature>
<keyword evidence="10" id="KW-1185">Reference proteome</keyword>
<evidence type="ECO:0000256" key="6">
    <source>
        <dbReference type="ARBA" id="ARBA00022989"/>
    </source>
</evidence>
<dbReference type="PRINTS" id="PR00702">
    <property type="entry name" value="ACRIFLAVINRP"/>
</dbReference>
<dbReference type="SUPFAM" id="SSF82693">
    <property type="entry name" value="Multidrug efflux transporter AcrB pore domain, PN1, PN2, PC1 and PC2 subdomains"/>
    <property type="match status" value="3"/>
</dbReference>
<accession>A0A5E4V5L9</accession>
<keyword evidence="2" id="KW-0813">Transport</keyword>
<dbReference type="GO" id="GO:0042910">
    <property type="term" value="F:xenobiotic transmembrane transporter activity"/>
    <property type="evidence" value="ECO:0007669"/>
    <property type="project" value="TreeGrafter"/>
</dbReference>
<organism evidence="9 10">
    <name type="scientific">Pandoraea terrae</name>
    <dbReference type="NCBI Taxonomy" id="1537710"/>
    <lineage>
        <taxon>Bacteria</taxon>
        <taxon>Pseudomonadati</taxon>
        <taxon>Pseudomonadota</taxon>
        <taxon>Betaproteobacteria</taxon>
        <taxon>Burkholderiales</taxon>
        <taxon>Burkholderiaceae</taxon>
        <taxon>Pandoraea</taxon>
    </lineage>
</organism>
<dbReference type="Gene3D" id="3.30.70.1440">
    <property type="entry name" value="Multidrug efflux transporter AcrB pore domain"/>
    <property type="match status" value="1"/>
</dbReference>
<evidence type="ECO:0000313" key="9">
    <source>
        <dbReference type="EMBL" id="VVE06689.1"/>
    </source>
</evidence>
<evidence type="ECO:0000256" key="5">
    <source>
        <dbReference type="ARBA" id="ARBA00022692"/>
    </source>
</evidence>
<reference evidence="9 10" key="1">
    <citation type="submission" date="2019-08" db="EMBL/GenBank/DDBJ databases">
        <authorList>
            <person name="Peeters C."/>
        </authorList>
    </citation>
    <scope>NUCLEOTIDE SEQUENCE [LARGE SCALE GENOMIC DNA]</scope>
    <source>
        <strain evidence="9 10">LMG 30175</strain>
    </source>
</reference>
<keyword evidence="7 8" id="KW-0472">Membrane</keyword>
<dbReference type="RefSeq" id="WP_150697211.1">
    <property type="nucleotide sequence ID" value="NZ_CABPRZ010000008.1"/>
</dbReference>
<feature type="transmembrane region" description="Helical" evidence="8">
    <location>
        <begin position="365"/>
        <end position="384"/>
    </location>
</feature>
<sequence length="1039" mass="110446">MSLLDTLVHRRIATSLLAVAVLLVGGIAYFQLPVAPLPQVDFPTIQILARLPGASADTMATSVATPLERQLVNVAGITEMTSSSSQGTTSIVAQFDLNRDINGAAQDVQSAINAAAGSLPKNLSSPPTYEKVNPADFTMLSLALTSDTLPLTELDHYAEDYLAQQISQMPGVGLVDFHGAQRPAVRIRLDPDKLAARGLTLEDVRSIVGLQTVNTPKGSLNGRNRAVVLNATDQMTDAADYRDMVVAYKSGAPIRMSDLGTVVNAPEDLQQAAWVQGKRSVIIDVHKQPGFNVAATIDNIKAQLPALRATLPASVHLAVVGDRTQTIRASVNDVQFTLMITIALVVMVIFLFLRDVWATLIPSLTIPLSLVATFGVMYLCGYSLDNLSLMGLAIAVGFVVDDAIVVIENVMRHIEAGTPKLAAALQGAREVRFTIVSMTVSLIAVFIPILLMGGIIGRLFREFAVTVSVAIVMSAIVSLTVTPMMCGWVLRNHPAEGATGRSVGRLHRWLDDGLDRLLRGYEAGLDWVLQHQRITLAVTVATVAATAALFVAIPKGFFPQADSGLILGVVRAAPDISVQAMSARMQAVGRVVESDPAVETVYYWIGPNPTLSQGRLMISLKPFDQRDAGATAVLNRLKPRLAAVTGVSVGMQVKQDIQVGGRISSAQYQYTLQGVDIDEVNRWAQLLAKRFAKLPALTDISTDLQQSATSATLAIDRNTAGRLGVPVQTIDDTLYDAFGQRQVATMFTPINQYHVVEEIDPAYQASTDTLDRLYVRSQTTGELVPLSTLLKVKPGVSPIAIPHQGLLPAVTLTFNLAPGHSLGDAVTAIRAAELDAGMPASIRGSFQGTAQAFQSSLKSEPWLIAAALIAVYIVLGILYESVVHPLTIISTLPSAGAGALLALMLCGQDLSIMGMIGIILLIGIVKKNAIMMIDFALVAEREQGLSSFAAIRQACLLRFRPITMTTLAALLGALPLALGHGAGAELRVPLGIAIVGGLLVSQALTLFTTPVVYLWFARLGKRGKTGADDPAASAIDVGA</sequence>
<gene>
    <name evidence="9" type="ORF">PTE30175_02348</name>
</gene>
<feature type="transmembrane region" description="Helical" evidence="8">
    <location>
        <begin position="463"/>
        <end position="481"/>
    </location>
</feature>
<evidence type="ECO:0000256" key="2">
    <source>
        <dbReference type="ARBA" id="ARBA00022448"/>
    </source>
</evidence>
<dbReference type="GO" id="GO:0005886">
    <property type="term" value="C:plasma membrane"/>
    <property type="evidence" value="ECO:0007669"/>
    <property type="project" value="UniProtKB-SubCell"/>
</dbReference>
<feature type="transmembrane region" description="Helical" evidence="8">
    <location>
        <begin position="334"/>
        <end position="353"/>
    </location>
</feature>
<dbReference type="SUPFAM" id="SSF82866">
    <property type="entry name" value="Multidrug efflux transporter AcrB transmembrane domain"/>
    <property type="match status" value="2"/>
</dbReference>
<evidence type="ECO:0000256" key="7">
    <source>
        <dbReference type="ARBA" id="ARBA00023136"/>
    </source>
</evidence>
<feature type="transmembrane region" description="Helical" evidence="8">
    <location>
        <begin position="534"/>
        <end position="553"/>
    </location>
</feature>
<protein>
    <submittedName>
        <fullName evidence="9">Acriflavine resistance protein B</fullName>
    </submittedName>
</protein>
<evidence type="ECO:0000256" key="4">
    <source>
        <dbReference type="ARBA" id="ARBA00022519"/>
    </source>
</evidence>
<name>A0A5E4V5L9_9BURK</name>
<keyword evidence="6 8" id="KW-1133">Transmembrane helix</keyword>
<evidence type="ECO:0000256" key="1">
    <source>
        <dbReference type="ARBA" id="ARBA00004429"/>
    </source>
</evidence>
<evidence type="ECO:0000313" key="10">
    <source>
        <dbReference type="Proteomes" id="UP000414233"/>
    </source>
</evidence>
<dbReference type="EMBL" id="CABPRZ010000008">
    <property type="protein sequence ID" value="VVE06689.1"/>
    <property type="molecule type" value="Genomic_DNA"/>
</dbReference>
<dbReference type="PANTHER" id="PTHR32063:SF21">
    <property type="entry name" value="MULTIDRUG RESISTANCE PROTEIN MDTB"/>
    <property type="match status" value="1"/>
</dbReference>
<dbReference type="FunFam" id="3.30.70.1430:FF:000001">
    <property type="entry name" value="Efflux pump membrane transporter"/>
    <property type="match status" value="1"/>
</dbReference>
<dbReference type="Gene3D" id="3.30.2090.10">
    <property type="entry name" value="Multidrug efflux transporter AcrB TolC docking domain, DN and DC subdomains"/>
    <property type="match status" value="2"/>
</dbReference>
<keyword evidence="4" id="KW-0997">Cell inner membrane</keyword>
<feature type="transmembrane region" description="Helical" evidence="8">
    <location>
        <begin position="12"/>
        <end position="32"/>
    </location>
</feature>
<dbReference type="Gene3D" id="3.30.70.1320">
    <property type="entry name" value="Multidrug efflux transporter AcrB pore domain like"/>
    <property type="match status" value="1"/>
</dbReference>
<dbReference type="Proteomes" id="UP000414233">
    <property type="component" value="Unassembled WGS sequence"/>
</dbReference>
<evidence type="ECO:0000256" key="3">
    <source>
        <dbReference type="ARBA" id="ARBA00022475"/>
    </source>
</evidence>
<dbReference type="Gene3D" id="3.30.70.1430">
    <property type="entry name" value="Multidrug efflux transporter AcrB pore domain"/>
    <property type="match status" value="2"/>
</dbReference>
<feature type="transmembrane region" description="Helical" evidence="8">
    <location>
        <begin position="959"/>
        <end position="978"/>
    </location>
</feature>
<keyword evidence="3" id="KW-1003">Cell membrane</keyword>
<feature type="transmembrane region" description="Helical" evidence="8">
    <location>
        <begin position="911"/>
        <end position="938"/>
    </location>
</feature>
<evidence type="ECO:0000256" key="8">
    <source>
        <dbReference type="SAM" id="Phobius"/>
    </source>
</evidence>